<gene>
    <name evidence="1" type="ORF">AVDCRST_MAG71-2083</name>
</gene>
<sequence>MDRIDHRCRAAERRASGAWRAREGAPANRLTELRALRDLQEAP</sequence>
<evidence type="ECO:0000313" key="1">
    <source>
        <dbReference type="EMBL" id="CAA9338120.1"/>
    </source>
</evidence>
<organism evidence="1">
    <name type="scientific">uncultured Lysobacter sp</name>
    <dbReference type="NCBI Taxonomy" id="271060"/>
    <lineage>
        <taxon>Bacteria</taxon>
        <taxon>Pseudomonadati</taxon>
        <taxon>Pseudomonadota</taxon>
        <taxon>Gammaproteobacteria</taxon>
        <taxon>Lysobacterales</taxon>
        <taxon>Lysobacteraceae</taxon>
        <taxon>Lysobacter</taxon>
        <taxon>environmental samples</taxon>
    </lineage>
</organism>
<dbReference type="EMBL" id="CADCUA010000488">
    <property type="protein sequence ID" value="CAA9338120.1"/>
    <property type="molecule type" value="Genomic_DNA"/>
</dbReference>
<proteinExistence type="predicted"/>
<accession>A0A6J4LPT8</accession>
<reference evidence="1" key="1">
    <citation type="submission" date="2020-02" db="EMBL/GenBank/DDBJ databases">
        <authorList>
            <person name="Meier V. D."/>
        </authorList>
    </citation>
    <scope>NUCLEOTIDE SEQUENCE</scope>
    <source>
        <strain evidence="1">AVDCRST_MAG71</strain>
    </source>
</reference>
<dbReference type="AlphaFoldDB" id="A0A6J4LPT8"/>
<protein>
    <submittedName>
        <fullName evidence="1">Uncharacterized protein</fullName>
    </submittedName>
</protein>
<name>A0A6J4LPT8_9GAMM</name>